<feature type="domain" description="CSD" evidence="1">
    <location>
        <begin position="111"/>
        <end position="175"/>
    </location>
</feature>
<dbReference type="GO" id="GO:0003676">
    <property type="term" value="F:nucleic acid binding"/>
    <property type="evidence" value="ECO:0007669"/>
    <property type="project" value="InterPro"/>
</dbReference>
<proteinExistence type="predicted"/>
<gene>
    <name evidence="2" type="ORF">ENV52_07175</name>
</gene>
<dbReference type="AlphaFoldDB" id="A0A7V6A3D6"/>
<accession>A0A7V6A3D6</accession>
<evidence type="ECO:0000259" key="1">
    <source>
        <dbReference type="PROSITE" id="PS51857"/>
    </source>
</evidence>
<dbReference type="Gene3D" id="2.40.50.140">
    <property type="entry name" value="Nucleic acid-binding proteins"/>
    <property type="match status" value="1"/>
</dbReference>
<dbReference type="SUPFAM" id="SSF50249">
    <property type="entry name" value="Nucleic acid-binding proteins"/>
    <property type="match status" value="1"/>
</dbReference>
<dbReference type="InterPro" id="IPR011129">
    <property type="entry name" value="CSD"/>
</dbReference>
<reference evidence="2" key="1">
    <citation type="journal article" date="2020" name="mSystems">
        <title>Genome- and Community-Level Interaction Insights into Carbon Utilization and Element Cycling Functions of Hydrothermarchaeota in Hydrothermal Sediment.</title>
        <authorList>
            <person name="Zhou Z."/>
            <person name="Liu Y."/>
            <person name="Xu W."/>
            <person name="Pan J."/>
            <person name="Luo Z.H."/>
            <person name="Li M."/>
        </authorList>
    </citation>
    <scope>NUCLEOTIDE SEQUENCE [LARGE SCALE GENOMIC DNA]</scope>
    <source>
        <strain evidence="2">SpSt-767</strain>
    </source>
</reference>
<dbReference type="InterPro" id="IPR003489">
    <property type="entry name" value="RHF/RaiA"/>
</dbReference>
<dbReference type="Gene3D" id="3.30.160.100">
    <property type="entry name" value="Ribosome hibernation promotion factor-like"/>
    <property type="match status" value="1"/>
</dbReference>
<organism evidence="2">
    <name type="scientific">Desulfobacca acetoxidans</name>
    <dbReference type="NCBI Taxonomy" id="60893"/>
    <lineage>
        <taxon>Bacteria</taxon>
        <taxon>Pseudomonadati</taxon>
        <taxon>Thermodesulfobacteriota</taxon>
        <taxon>Desulfobaccia</taxon>
        <taxon>Desulfobaccales</taxon>
        <taxon>Desulfobaccaceae</taxon>
        <taxon>Desulfobacca</taxon>
    </lineage>
</organism>
<dbReference type="InterPro" id="IPR036567">
    <property type="entry name" value="RHF-like"/>
</dbReference>
<protein>
    <submittedName>
        <fullName evidence="2">HPF/RaiA family ribosome-associated protein</fullName>
    </submittedName>
</protein>
<evidence type="ECO:0000313" key="2">
    <source>
        <dbReference type="EMBL" id="HHS29465.1"/>
    </source>
</evidence>
<dbReference type="InterPro" id="IPR012340">
    <property type="entry name" value="NA-bd_OB-fold"/>
</dbReference>
<sequence>MLPQDVHIKGRNVEILPEWEEKIREELAKLQKHSVEPILHARVEIIGTAHHHLGAFEIHLVANLPGHTLTVARQGEFVLPLIIEAFNALDKQIREFSRQKQQQVKAHEEFIHRGRIIRLFPEEEYGFIAAPDGTDVFFHANALKRGLFEHLAEGMTVEFGQEEGDQGPQATWVQVVES</sequence>
<comment type="caution">
    <text evidence="2">The sequence shown here is derived from an EMBL/GenBank/DDBJ whole genome shotgun (WGS) entry which is preliminary data.</text>
</comment>
<dbReference type="PROSITE" id="PS51857">
    <property type="entry name" value="CSD_2"/>
    <property type="match status" value="1"/>
</dbReference>
<dbReference type="GO" id="GO:0005829">
    <property type="term" value="C:cytosol"/>
    <property type="evidence" value="ECO:0007669"/>
    <property type="project" value="UniProtKB-ARBA"/>
</dbReference>
<dbReference type="Pfam" id="PF00313">
    <property type="entry name" value="CSD"/>
    <property type="match status" value="1"/>
</dbReference>
<dbReference type="Pfam" id="PF02482">
    <property type="entry name" value="Ribosomal_S30AE"/>
    <property type="match status" value="1"/>
</dbReference>
<dbReference type="SMART" id="SM00357">
    <property type="entry name" value="CSP"/>
    <property type="match status" value="1"/>
</dbReference>
<dbReference type="InterPro" id="IPR002059">
    <property type="entry name" value="CSP_DNA-bd"/>
</dbReference>
<dbReference type="SUPFAM" id="SSF69754">
    <property type="entry name" value="Ribosome binding protein Y (YfiA homologue)"/>
    <property type="match status" value="1"/>
</dbReference>
<dbReference type="EMBL" id="DTGR01000117">
    <property type="protein sequence ID" value="HHS29465.1"/>
    <property type="molecule type" value="Genomic_DNA"/>
</dbReference>
<name>A0A7V6A3D6_9BACT</name>